<feature type="domain" description="Elongation factor EFG" evidence="1">
    <location>
        <begin position="29"/>
        <end position="64"/>
    </location>
</feature>
<evidence type="ECO:0000313" key="3">
    <source>
        <dbReference type="Proteomes" id="UP000489600"/>
    </source>
</evidence>
<gene>
    <name evidence="2" type="ORF">ANE_LOCUS414</name>
</gene>
<evidence type="ECO:0000259" key="1">
    <source>
        <dbReference type="Pfam" id="PF00679"/>
    </source>
</evidence>
<dbReference type="InterPro" id="IPR000640">
    <property type="entry name" value="EFG_V-like"/>
</dbReference>
<dbReference type="SUPFAM" id="SSF54980">
    <property type="entry name" value="EF-G C-terminal domain-like"/>
    <property type="match status" value="1"/>
</dbReference>
<dbReference type="EMBL" id="CABITT030000001">
    <property type="protein sequence ID" value="VVA89969.1"/>
    <property type="molecule type" value="Genomic_DNA"/>
</dbReference>
<sequence>MASCIFSLSYGNSKANGTKPVYYVEWGIQSFGFETDLRNHTQGQAFCLSVFDHWAIVPGDSLDKAILLRASST</sequence>
<dbReference type="Gene3D" id="3.30.70.240">
    <property type="match status" value="1"/>
</dbReference>
<organism evidence="2 3">
    <name type="scientific">Arabis nemorensis</name>
    <dbReference type="NCBI Taxonomy" id="586526"/>
    <lineage>
        <taxon>Eukaryota</taxon>
        <taxon>Viridiplantae</taxon>
        <taxon>Streptophyta</taxon>
        <taxon>Embryophyta</taxon>
        <taxon>Tracheophyta</taxon>
        <taxon>Spermatophyta</taxon>
        <taxon>Magnoliopsida</taxon>
        <taxon>eudicotyledons</taxon>
        <taxon>Gunneridae</taxon>
        <taxon>Pentapetalae</taxon>
        <taxon>rosids</taxon>
        <taxon>malvids</taxon>
        <taxon>Brassicales</taxon>
        <taxon>Brassicaceae</taxon>
        <taxon>Arabideae</taxon>
        <taxon>Arabis</taxon>
    </lineage>
</organism>
<comment type="caution">
    <text evidence="2">The sequence shown here is derived from an EMBL/GenBank/DDBJ whole genome shotgun (WGS) entry which is preliminary data.</text>
</comment>
<proteinExistence type="predicted"/>
<accession>A0A565ALT0</accession>
<evidence type="ECO:0000313" key="2">
    <source>
        <dbReference type="EMBL" id="VVA89969.1"/>
    </source>
</evidence>
<dbReference type="AlphaFoldDB" id="A0A565ALT0"/>
<keyword evidence="3" id="KW-1185">Reference proteome</keyword>
<dbReference type="OrthoDB" id="1522376at2759"/>
<reference evidence="2" key="1">
    <citation type="submission" date="2019-07" db="EMBL/GenBank/DDBJ databases">
        <authorList>
            <person name="Dittberner H."/>
        </authorList>
    </citation>
    <scope>NUCLEOTIDE SEQUENCE [LARGE SCALE GENOMIC DNA]</scope>
</reference>
<protein>
    <recommendedName>
        <fullName evidence="1">Elongation factor EFG domain-containing protein</fullName>
    </recommendedName>
</protein>
<dbReference type="Pfam" id="PF00679">
    <property type="entry name" value="EFG_C"/>
    <property type="match status" value="1"/>
</dbReference>
<name>A0A565ALT0_9BRAS</name>
<dbReference type="Proteomes" id="UP000489600">
    <property type="component" value="Unassembled WGS sequence"/>
</dbReference>
<dbReference type="InterPro" id="IPR035647">
    <property type="entry name" value="EFG_III/V"/>
</dbReference>